<dbReference type="AlphaFoldDB" id="A0A381ZNA3"/>
<name>A0A381ZNA3_9ZZZZ</name>
<proteinExistence type="predicted"/>
<keyword evidence="1" id="KW-0472">Membrane</keyword>
<protein>
    <submittedName>
        <fullName evidence="2">Uncharacterized protein</fullName>
    </submittedName>
</protein>
<dbReference type="EMBL" id="UINC01021953">
    <property type="protein sequence ID" value="SVA90594.1"/>
    <property type="molecule type" value="Genomic_DNA"/>
</dbReference>
<accession>A0A381ZNA3</accession>
<gene>
    <name evidence="2" type="ORF">METZ01_LOCUS143448</name>
</gene>
<feature type="transmembrane region" description="Helical" evidence="1">
    <location>
        <begin position="20"/>
        <end position="42"/>
    </location>
</feature>
<evidence type="ECO:0000256" key="1">
    <source>
        <dbReference type="SAM" id="Phobius"/>
    </source>
</evidence>
<evidence type="ECO:0000313" key="2">
    <source>
        <dbReference type="EMBL" id="SVA90594.1"/>
    </source>
</evidence>
<keyword evidence="1" id="KW-1133">Transmembrane helix</keyword>
<reference evidence="2" key="1">
    <citation type="submission" date="2018-05" db="EMBL/GenBank/DDBJ databases">
        <authorList>
            <person name="Lanie J.A."/>
            <person name="Ng W.-L."/>
            <person name="Kazmierczak K.M."/>
            <person name="Andrzejewski T.M."/>
            <person name="Davidsen T.M."/>
            <person name="Wayne K.J."/>
            <person name="Tettelin H."/>
            <person name="Glass J.I."/>
            <person name="Rusch D."/>
            <person name="Podicherti R."/>
            <person name="Tsui H.-C.T."/>
            <person name="Winkler M.E."/>
        </authorList>
    </citation>
    <scope>NUCLEOTIDE SEQUENCE</scope>
</reference>
<sequence length="97" mass="10452">MSTKPHDSASTTYRTLLYHAIARLGRVIASAASVISLAPVNLPRRPTRLVSYYAFFKGWLLLSQPPSCLSLPTSFPTELIFGTLAGGLGCCPLDNGR</sequence>
<organism evidence="2">
    <name type="scientific">marine metagenome</name>
    <dbReference type="NCBI Taxonomy" id="408172"/>
    <lineage>
        <taxon>unclassified sequences</taxon>
        <taxon>metagenomes</taxon>
        <taxon>ecological metagenomes</taxon>
    </lineage>
</organism>
<keyword evidence="1" id="KW-0812">Transmembrane</keyword>